<evidence type="ECO:0000313" key="2">
    <source>
        <dbReference type="EMBL" id="MFD2461891.1"/>
    </source>
</evidence>
<organism evidence="2 3">
    <name type="scientific">Amycolatopsis samaneae</name>
    <dbReference type="NCBI Taxonomy" id="664691"/>
    <lineage>
        <taxon>Bacteria</taxon>
        <taxon>Bacillati</taxon>
        <taxon>Actinomycetota</taxon>
        <taxon>Actinomycetes</taxon>
        <taxon>Pseudonocardiales</taxon>
        <taxon>Pseudonocardiaceae</taxon>
        <taxon>Amycolatopsis</taxon>
    </lineage>
</organism>
<feature type="chain" id="PRO_5046558808" evidence="1">
    <location>
        <begin position="30"/>
        <end position="222"/>
    </location>
</feature>
<dbReference type="Proteomes" id="UP001597419">
    <property type="component" value="Unassembled WGS sequence"/>
</dbReference>
<evidence type="ECO:0000256" key="1">
    <source>
        <dbReference type="SAM" id="SignalP"/>
    </source>
</evidence>
<comment type="caution">
    <text evidence="2">The sequence shown here is derived from an EMBL/GenBank/DDBJ whole genome shotgun (WGS) entry which is preliminary data.</text>
</comment>
<gene>
    <name evidence="2" type="ORF">ACFSYJ_25005</name>
</gene>
<accession>A0ABW5GM07</accession>
<keyword evidence="1" id="KW-0732">Signal</keyword>
<protein>
    <submittedName>
        <fullName evidence="2">Choice-of-anchor P family protein</fullName>
    </submittedName>
</protein>
<dbReference type="RefSeq" id="WP_345390957.1">
    <property type="nucleotide sequence ID" value="NZ_BAABHG010000004.1"/>
</dbReference>
<sequence length="222" mass="22767">MRNARKTAGRVLAVAALAGALAVPQAAHADPVTSTAWASVGSVDIMIDDEHIVTPELARCAVDASPGERTQGGATGDIAVFGAGETRCGRNETAAIGQAYGKRFQADVLKRFGGPVLTARTFEAKCATSKDGSSGDVRLGTVTGVKVPENIPANYRITVPGKAGETLATVTLNETVVPDPADGSMTTHALHVKLFPKGGPASGDIYLGTARCDPYGKAKPKP</sequence>
<dbReference type="EMBL" id="JBHUKU010000014">
    <property type="protein sequence ID" value="MFD2461891.1"/>
    <property type="molecule type" value="Genomic_DNA"/>
</dbReference>
<dbReference type="NCBIfam" id="NF040603">
    <property type="entry name" value="choice_anch_P"/>
    <property type="match status" value="1"/>
</dbReference>
<feature type="signal peptide" evidence="1">
    <location>
        <begin position="1"/>
        <end position="29"/>
    </location>
</feature>
<reference evidence="3" key="1">
    <citation type="journal article" date="2019" name="Int. J. Syst. Evol. Microbiol.">
        <title>The Global Catalogue of Microorganisms (GCM) 10K type strain sequencing project: providing services to taxonomists for standard genome sequencing and annotation.</title>
        <authorList>
            <consortium name="The Broad Institute Genomics Platform"/>
            <consortium name="The Broad Institute Genome Sequencing Center for Infectious Disease"/>
            <person name="Wu L."/>
            <person name="Ma J."/>
        </authorList>
    </citation>
    <scope>NUCLEOTIDE SEQUENCE [LARGE SCALE GENOMIC DNA]</scope>
    <source>
        <strain evidence="3">CGMCC 4.7643</strain>
    </source>
</reference>
<name>A0ABW5GM07_9PSEU</name>
<evidence type="ECO:0000313" key="3">
    <source>
        <dbReference type="Proteomes" id="UP001597419"/>
    </source>
</evidence>
<proteinExistence type="predicted"/>
<keyword evidence="3" id="KW-1185">Reference proteome</keyword>